<dbReference type="AlphaFoldDB" id="A0AAE0CP54"/>
<evidence type="ECO:0000256" key="1">
    <source>
        <dbReference type="SAM" id="MobiDB-lite"/>
    </source>
</evidence>
<organism evidence="2 3">
    <name type="scientific">Dipteronia dyeriana</name>
    <dbReference type="NCBI Taxonomy" id="168575"/>
    <lineage>
        <taxon>Eukaryota</taxon>
        <taxon>Viridiplantae</taxon>
        <taxon>Streptophyta</taxon>
        <taxon>Embryophyta</taxon>
        <taxon>Tracheophyta</taxon>
        <taxon>Spermatophyta</taxon>
        <taxon>Magnoliopsida</taxon>
        <taxon>eudicotyledons</taxon>
        <taxon>Gunneridae</taxon>
        <taxon>Pentapetalae</taxon>
        <taxon>rosids</taxon>
        <taxon>malvids</taxon>
        <taxon>Sapindales</taxon>
        <taxon>Sapindaceae</taxon>
        <taxon>Hippocastanoideae</taxon>
        <taxon>Acereae</taxon>
        <taxon>Dipteronia</taxon>
    </lineage>
</organism>
<comment type="caution">
    <text evidence="2">The sequence shown here is derived from an EMBL/GenBank/DDBJ whole genome shotgun (WGS) entry which is preliminary data.</text>
</comment>
<gene>
    <name evidence="2" type="ORF">Ddye_004849</name>
</gene>
<dbReference type="EMBL" id="JANJYI010000002">
    <property type="protein sequence ID" value="KAK2658316.1"/>
    <property type="molecule type" value="Genomic_DNA"/>
</dbReference>
<evidence type="ECO:0000313" key="3">
    <source>
        <dbReference type="Proteomes" id="UP001280121"/>
    </source>
</evidence>
<sequence>MAKVDVARYNLQLWSLAFTISATARPRIENNNEVSYPSECNDETIGDEENNQWPDIENSDDSSILDVDRGSHGDKDFRDGVGCGYGSVGGHRCADPSGFATCTGVSFRDDGLGDDVDQTSKHASPRAWIIPGAERYTKIPFSNYYGDCYKTTSWVEAYSGSIFLVGHSSDWNNLEDVQSKGCSSATFSYTSWKTKKEEI</sequence>
<feature type="region of interest" description="Disordered" evidence="1">
    <location>
        <begin position="32"/>
        <end position="63"/>
    </location>
</feature>
<protein>
    <submittedName>
        <fullName evidence="2">Uncharacterized protein</fullName>
    </submittedName>
</protein>
<proteinExistence type="predicted"/>
<reference evidence="2" key="1">
    <citation type="journal article" date="2023" name="Plant J.">
        <title>Genome sequences and population genomics provide insights into the demographic history, inbreeding, and mutation load of two 'living fossil' tree species of Dipteronia.</title>
        <authorList>
            <person name="Feng Y."/>
            <person name="Comes H.P."/>
            <person name="Chen J."/>
            <person name="Zhu S."/>
            <person name="Lu R."/>
            <person name="Zhang X."/>
            <person name="Li P."/>
            <person name="Qiu J."/>
            <person name="Olsen K.M."/>
            <person name="Qiu Y."/>
        </authorList>
    </citation>
    <scope>NUCLEOTIDE SEQUENCE</scope>
    <source>
        <strain evidence="2">KIB01</strain>
    </source>
</reference>
<evidence type="ECO:0000313" key="2">
    <source>
        <dbReference type="EMBL" id="KAK2658316.1"/>
    </source>
</evidence>
<keyword evidence="3" id="KW-1185">Reference proteome</keyword>
<dbReference type="Proteomes" id="UP001280121">
    <property type="component" value="Unassembled WGS sequence"/>
</dbReference>
<accession>A0AAE0CP54</accession>
<feature type="compositionally biased region" description="Acidic residues" evidence="1">
    <location>
        <begin position="40"/>
        <end position="50"/>
    </location>
</feature>
<name>A0AAE0CP54_9ROSI</name>